<accession>A0A841I208</accession>
<dbReference type="Proteomes" id="UP000569951">
    <property type="component" value="Unassembled WGS sequence"/>
</dbReference>
<proteinExistence type="predicted"/>
<dbReference type="Gene3D" id="1.10.357.40">
    <property type="entry name" value="YbiA-like"/>
    <property type="match status" value="1"/>
</dbReference>
<keyword evidence="5" id="KW-1185">Reference proteome</keyword>
<sequence length="148" mass="17023">MNVIRFYREKETYGEFSNFAPYVIELDGKVWPTSEHYFQAQKFLEEELRERVRAAVGPMAAAHLGRDRSLPLRPDWEAVKDDVMRRALHAKFTQHPGLRALLLATGNARLVEHTRNDRYWGDGGDGSGRNMLGRLLMELRARLEGGEP</sequence>
<dbReference type="NCBIfam" id="TIGR02464">
    <property type="entry name" value="ribofla_fusion"/>
    <property type="match status" value="1"/>
</dbReference>
<evidence type="ECO:0000256" key="2">
    <source>
        <dbReference type="ARBA" id="ARBA00000751"/>
    </source>
</evidence>
<dbReference type="CDD" id="cd15457">
    <property type="entry name" value="NADAR"/>
    <property type="match status" value="1"/>
</dbReference>
<comment type="catalytic activity">
    <reaction evidence="2">
        <text>2,5-diamino-6-hydroxy-4-(5-phosphoribosylamino)-pyrimidine + H2O = 2,5,6-triamino-4-hydroxypyrimidine + D-ribose 5-phosphate</text>
        <dbReference type="Rhea" id="RHEA:23436"/>
        <dbReference type="ChEBI" id="CHEBI:15377"/>
        <dbReference type="ChEBI" id="CHEBI:58614"/>
        <dbReference type="ChEBI" id="CHEBI:78346"/>
        <dbReference type="ChEBI" id="CHEBI:137796"/>
    </reaction>
</comment>
<dbReference type="SUPFAM" id="SSF143990">
    <property type="entry name" value="YbiA-like"/>
    <property type="match status" value="1"/>
</dbReference>
<dbReference type="InterPro" id="IPR037238">
    <property type="entry name" value="YbiA-like_sf"/>
</dbReference>
<dbReference type="AlphaFoldDB" id="A0A841I208"/>
<reference evidence="4 5" key="1">
    <citation type="submission" date="2020-08" db="EMBL/GenBank/DDBJ databases">
        <title>Genomic Encyclopedia of Type Strains, Phase IV (KMG-IV): sequencing the most valuable type-strain genomes for metagenomic binning, comparative biology and taxonomic classification.</title>
        <authorList>
            <person name="Goeker M."/>
        </authorList>
    </citation>
    <scope>NUCLEOTIDE SEQUENCE [LARGE SCALE GENOMIC DNA]</scope>
    <source>
        <strain evidence="4 5">DSM 21458</strain>
    </source>
</reference>
<protein>
    <recommendedName>
        <fullName evidence="3">NADAR domain-containing protein</fullName>
    </recommendedName>
</protein>
<dbReference type="InterPro" id="IPR012816">
    <property type="entry name" value="NADAR"/>
</dbReference>
<evidence type="ECO:0000256" key="1">
    <source>
        <dbReference type="ARBA" id="ARBA00000022"/>
    </source>
</evidence>
<evidence type="ECO:0000313" key="5">
    <source>
        <dbReference type="Proteomes" id="UP000569951"/>
    </source>
</evidence>
<comment type="catalytic activity">
    <reaction evidence="1">
        <text>5-amino-6-(5-phospho-D-ribosylamino)uracil + H2O = 5,6-diaminouracil + D-ribose 5-phosphate</text>
        <dbReference type="Rhea" id="RHEA:55020"/>
        <dbReference type="ChEBI" id="CHEBI:15377"/>
        <dbReference type="ChEBI" id="CHEBI:46252"/>
        <dbReference type="ChEBI" id="CHEBI:58453"/>
        <dbReference type="ChEBI" id="CHEBI:78346"/>
    </reaction>
</comment>
<evidence type="ECO:0000259" key="3">
    <source>
        <dbReference type="Pfam" id="PF08719"/>
    </source>
</evidence>
<evidence type="ECO:0000313" key="4">
    <source>
        <dbReference type="EMBL" id="MBB6099014.1"/>
    </source>
</evidence>
<comment type="caution">
    <text evidence="4">The sequence shown here is derived from an EMBL/GenBank/DDBJ whole genome shotgun (WGS) entry which is preliminary data.</text>
</comment>
<name>A0A841I208_9DEIO</name>
<gene>
    <name evidence="4" type="ORF">HNR42_002450</name>
</gene>
<feature type="domain" description="NADAR" evidence="3">
    <location>
        <begin position="6"/>
        <end position="143"/>
    </location>
</feature>
<dbReference type="EMBL" id="JACHHG010000009">
    <property type="protein sequence ID" value="MBB6099014.1"/>
    <property type="molecule type" value="Genomic_DNA"/>
</dbReference>
<dbReference type="Pfam" id="PF08719">
    <property type="entry name" value="NADAR"/>
    <property type="match status" value="1"/>
</dbReference>
<dbReference type="RefSeq" id="WP_183987775.1">
    <property type="nucleotide sequence ID" value="NZ_JACHHG010000009.1"/>
</dbReference>
<organism evidence="4 5">
    <name type="scientific">Deinobacterium chartae</name>
    <dbReference type="NCBI Taxonomy" id="521158"/>
    <lineage>
        <taxon>Bacteria</taxon>
        <taxon>Thermotogati</taxon>
        <taxon>Deinococcota</taxon>
        <taxon>Deinococci</taxon>
        <taxon>Deinococcales</taxon>
        <taxon>Deinococcaceae</taxon>
        <taxon>Deinobacterium</taxon>
    </lineage>
</organism>